<dbReference type="EMBL" id="GGEC01073912">
    <property type="protein sequence ID" value="MBX54396.1"/>
    <property type="molecule type" value="Transcribed_RNA"/>
</dbReference>
<evidence type="ECO:0000313" key="1">
    <source>
        <dbReference type="EMBL" id="MBX54396.1"/>
    </source>
</evidence>
<proteinExistence type="predicted"/>
<reference evidence="1" key="1">
    <citation type="submission" date="2018-02" db="EMBL/GenBank/DDBJ databases">
        <title>Rhizophora mucronata_Transcriptome.</title>
        <authorList>
            <person name="Meera S.P."/>
            <person name="Sreeshan A."/>
            <person name="Augustine A."/>
        </authorList>
    </citation>
    <scope>NUCLEOTIDE SEQUENCE</scope>
    <source>
        <tissue evidence="1">Leaf</tissue>
    </source>
</reference>
<organism evidence="1">
    <name type="scientific">Rhizophora mucronata</name>
    <name type="common">Asiatic mangrove</name>
    <dbReference type="NCBI Taxonomy" id="61149"/>
    <lineage>
        <taxon>Eukaryota</taxon>
        <taxon>Viridiplantae</taxon>
        <taxon>Streptophyta</taxon>
        <taxon>Embryophyta</taxon>
        <taxon>Tracheophyta</taxon>
        <taxon>Spermatophyta</taxon>
        <taxon>Magnoliopsida</taxon>
        <taxon>eudicotyledons</taxon>
        <taxon>Gunneridae</taxon>
        <taxon>Pentapetalae</taxon>
        <taxon>rosids</taxon>
        <taxon>fabids</taxon>
        <taxon>Malpighiales</taxon>
        <taxon>Rhizophoraceae</taxon>
        <taxon>Rhizophora</taxon>
    </lineage>
</organism>
<protein>
    <submittedName>
        <fullName evidence="1">Uncharacterized protein</fullName>
    </submittedName>
</protein>
<accession>A0A2P2PI42</accession>
<name>A0A2P2PI42_RHIMU</name>
<sequence>MNYDIIRKSDFRPI</sequence>